<dbReference type="Gene3D" id="1.10.510.10">
    <property type="entry name" value="Transferase(Phosphotransferase) domain 1"/>
    <property type="match status" value="1"/>
</dbReference>
<dbReference type="GO" id="GO:0019899">
    <property type="term" value="F:enzyme binding"/>
    <property type="evidence" value="ECO:0007669"/>
    <property type="project" value="UniProtKB-ARBA"/>
</dbReference>
<dbReference type="PROSITE" id="PS00107">
    <property type="entry name" value="PROTEIN_KINASE_ATP"/>
    <property type="match status" value="1"/>
</dbReference>
<dbReference type="GO" id="GO:0006955">
    <property type="term" value="P:immune response"/>
    <property type="evidence" value="ECO:0007669"/>
    <property type="project" value="TreeGrafter"/>
</dbReference>
<dbReference type="SMART" id="SM00220">
    <property type="entry name" value="S_TKc"/>
    <property type="match status" value="1"/>
</dbReference>
<feature type="compositionally biased region" description="Low complexity" evidence="8">
    <location>
        <begin position="10"/>
        <end position="62"/>
    </location>
</feature>
<dbReference type="GO" id="GO:0004709">
    <property type="term" value="F:MAP kinase kinase kinase activity"/>
    <property type="evidence" value="ECO:0007669"/>
    <property type="project" value="TreeGrafter"/>
</dbReference>
<sequence>MIISNNQQVSSEISSNSSSNTTNSPTTSSILPLTTITSPSSLESIATTTTTSTDPSYNSTNSMNIHTSISPPINIISDQSTTTMMMMQLTPDQLQQATLEQILSSTPSSSSFKLGVHRHRYNGSNNSNGSHSSSSTTATTAPGGGSSHGTPTTTTSTTPATTNNGFQLFPQHNHRISAISTVSNTSKRMSSYSGGGGSNIETDVEQHVYSMVGSDLHENLGDDENDNRDDDDDDNSVGEGGDTAIHDQPSFNELTITCDTLTETDEDDDLVQFIQDDDGTETETESETDTEIELTNKNKNNRLLKLLIQQQEKQILEQQLQEQQQQQQLQQTQQIQHLSTLEEDDTDGDEADKEDGDDDDDDTTIEDTDDELVDDVQQQLSVINLARERIIMQDDDDENTLITTTPTISTTTCTTSSMSTMSNSITTIVETDEPIQLPTLKQNHLLRPPLHGQSLNNSTDDINEEEFLIFQNQFLYDMSHNTSSSVQEVTQQTQQLIEFRQNQQQRRIERERLIRIEEQDKRIELMRIEHELHMTRRREQEERKHQVQLAHIHQLQELHHSGSSSSSKRHSKLSSSTIFNSKAVKSTPVLMQTSSTHKKTKSSTHSIPSALLSKHVSSPTNMVPSPSSSKIFDQPPLQQSHMSSPRGGVYDLKNVAGSVDSISSLSSYHSASSSVRSSPLFLASPLVSPRYENQSLASSTSSMIDPTSSNHMMMMAASSSIDSGYPISPTSAASTTKNHLSFSSSSISPPPDHHESNNHNHNQNNNNHHNNNHHNNNNSHPNSHHRGHHHSHSKDNSSGGGKKSQFFTNLFNVKKLSQNLKEGRDRDRDKDSYGSNSSRGSNNSKDNEECYVQIYRGNGESWRAKVNRSTTVRDVFGMVRGTSNQTDNEYELYISKPHDNTPACLSDSGQFFQPPQIQQSPSAISSSLGSNSLANSGGIKQTNRQLHEDEKLLKAQRKWTGPSIFILKTISKPRTSVCSNFSESSDHNIYYTPKSTFNDNPSPIPSPWSSPLSPPSNMSYVNGVGGVESIPSFNLDSHLPMTTTTVNSSELSTSPPPVSASTSSAFANGYVPTSQSFSSALNGDWKVGERPKGIVQWINPDELELIKKVGAGSFAKVYKGKYMGETVAIKVLKDNSPEQLENFKKEYDSLSMVSSPQLIRFYGACKEKKLKMVMEYCRFGSLNNIMNKKRFELSWPLVLKWMLQAFHGVNCLHNTGLVHRDIKSHNLLINSNFDLKVADLGLTKPADIQTNGNLKGTMAYCAPELYSGEQYKPSCDIYSMGVVLWEIVNRCIMGKYQRPFSDNPEISFDFQIIILTSKQRIRPTMPPSVPPKLEQLIRSCWDQDASKRPDGNQVIEVLEKLCSEYMANKQEWDEIIPQHQQAISTATTTITTTAPTTTTTNIPDHIEIIPN</sequence>
<feature type="compositionally biased region" description="Low complexity" evidence="8">
    <location>
        <begin position="833"/>
        <end position="844"/>
    </location>
</feature>
<feature type="compositionally biased region" description="Basic and acidic residues" evidence="8">
    <location>
        <begin position="821"/>
        <end position="832"/>
    </location>
</feature>
<keyword evidence="11" id="KW-1185">Reference proteome</keyword>
<keyword evidence="4 10" id="KW-0418">Kinase</keyword>
<evidence type="ECO:0000256" key="7">
    <source>
        <dbReference type="SAM" id="Coils"/>
    </source>
</evidence>
<dbReference type="InterPro" id="IPR000719">
    <property type="entry name" value="Prot_kinase_dom"/>
</dbReference>
<dbReference type="PROSITE" id="PS50011">
    <property type="entry name" value="PROTEIN_KINASE_DOM"/>
    <property type="match status" value="1"/>
</dbReference>
<evidence type="ECO:0000256" key="6">
    <source>
        <dbReference type="PROSITE-ProRule" id="PRU10141"/>
    </source>
</evidence>
<feature type="compositionally biased region" description="Low complexity" evidence="8">
    <location>
        <begin position="148"/>
        <end position="165"/>
    </location>
</feature>
<keyword evidence="3 6" id="KW-0547">Nucleotide-binding</keyword>
<dbReference type="SUPFAM" id="SSF56112">
    <property type="entry name" value="Protein kinase-like (PK-like)"/>
    <property type="match status" value="1"/>
</dbReference>
<dbReference type="GO" id="GO:0009967">
    <property type="term" value="P:positive regulation of signal transduction"/>
    <property type="evidence" value="ECO:0007669"/>
    <property type="project" value="UniProtKB-ARBA"/>
</dbReference>
<feature type="compositionally biased region" description="Low complexity" evidence="8">
    <location>
        <begin position="913"/>
        <end position="936"/>
    </location>
</feature>
<feature type="region of interest" description="Disordered" evidence="8">
    <location>
        <begin position="216"/>
        <end position="251"/>
    </location>
</feature>
<proteinExistence type="predicted"/>
<keyword evidence="2" id="KW-0808">Transferase</keyword>
<feature type="compositionally biased region" description="Polar residues" evidence="8">
    <location>
        <begin position="728"/>
        <end position="740"/>
    </location>
</feature>
<evidence type="ECO:0000256" key="8">
    <source>
        <dbReference type="SAM" id="MobiDB-lite"/>
    </source>
</evidence>
<feature type="region of interest" description="Disordered" evidence="8">
    <location>
        <begin position="340"/>
        <end position="369"/>
    </location>
</feature>
<feature type="compositionally biased region" description="Acidic residues" evidence="8">
    <location>
        <begin position="341"/>
        <end position="369"/>
    </location>
</feature>
<evidence type="ECO:0000259" key="9">
    <source>
        <dbReference type="PROSITE" id="PS50011"/>
    </source>
</evidence>
<keyword evidence="7" id="KW-0175">Coiled coil</keyword>
<dbReference type="InterPro" id="IPR017441">
    <property type="entry name" value="Protein_kinase_ATP_BS"/>
</dbReference>
<evidence type="ECO:0000313" key="10">
    <source>
        <dbReference type="EMBL" id="EGG19360.1"/>
    </source>
</evidence>
<feature type="compositionally biased region" description="Acidic residues" evidence="8">
    <location>
        <begin position="221"/>
        <end position="236"/>
    </location>
</feature>
<feature type="domain" description="Protein kinase" evidence="9">
    <location>
        <begin position="1103"/>
        <end position="1366"/>
    </location>
</feature>
<dbReference type="Pfam" id="PF07714">
    <property type="entry name" value="PK_Tyr_Ser-Thr"/>
    <property type="match status" value="1"/>
</dbReference>
<evidence type="ECO:0000313" key="11">
    <source>
        <dbReference type="Proteomes" id="UP000007797"/>
    </source>
</evidence>
<evidence type="ECO:0000256" key="5">
    <source>
        <dbReference type="ARBA" id="ARBA00022840"/>
    </source>
</evidence>
<dbReference type="OrthoDB" id="4062651at2759"/>
<feature type="region of interest" description="Disordered" evidence="8">
    <location>
        <begin position="1"/>
        <end position="65"/>
    </location>
</feature>
<dbReference type="CDD" id="cd13999">
    <property type="entry name" value="STKc_MAP3K-like"/>
    <property type="match status" value="1"/>
</dbReference>
<dbReference type="Gene3D" id="3.30.200.20">
    <property type="entry name" value="Phosphorylase Kinase, domain 1"/>
    <property type="match status" value="1"/>
</dbReference>
<feature type="region of interest" description="Disordered" evidence="8">
    <location>
        <begin position="817"/>
        <end position="846"/>
    </location>
</feature>
<protein>
    <submittedName>
        <fullName evidence="10">Protein kinase</fullName>
    </submittedName>
</protein>
<evidence type="ECO:0000256" key="3">
    <source>
        <dbReference type="ARBA" id="ARBA00022741"/>
    </source>
</evidence>
<dbReference type="InterPro" id="IPR011009">
    <property type="entry name" value="Kinase-like_dom_sf"/>
</dbReference>
<evidence type="ECO:0000256" key="4">
    <source>
        <dbReference type="ARBA" id="ARBA00022777"/>
    </source>
</evidence>
<dbReference type="PANTHER" id="PTHR46716:SF1">
    <property type="entry name" value="MITOGEN-ACTIVATED PROTEIN KINASE KINASE KINASE 7"/>
    <property type="match status" value="1"/>
</dbReference>
<feature type="region of interest" description="Disordered" evidence="8">
    <location>
        <begin position="913"/>
        <end position="938"/>
    </location>
</feature>
<feature type="region of interest" description="Disordered" evidence="8">
    <location>
        <begin position="728"/>
        <end position="805"/>
    </location>
</feature>
<evidence type="ECO:0000256" key="2">
    <source>
        <dbReference type="ARBA" id="ARBA00022679"/>
    </source>
</evidence>
<dbReference type="OMA" id="MEDSAVW"/>
<keyword evidence="1" id="KW-0723">Serine/threonine-protein kinase</keyword>
<feature type="region of interest" description="Disordered" evidence="8">
    <location>
        <begin position="181"/>
        <end position="201"/>
    </location>
</feature>
<dbReference type="InterPro" id="IPR001245">
    <property type="entry name" value="Ser-Thr/Tyr_kinase_cat_dom"/>
</dbReference>
<reference evidence="11" key="1">
    <citation type="journal article" date="2011" name="Genome Res.">
        <title>Phylogeny-wide analysis of social amoeba genomes highlights ancient origins for complex intercellular communication.</title>
        <authorList>
            <person name="Heidel A.J."/>
            <person name="Lawal H.M."/>
            <person name="Felder M."/>
            <person name="Schilde C."/>
            <person name="Helps N.R."/>
            <person name="Tunggal B."/>
            <person name="Rivero F."/>
            <person name="John U."/>
            <person name="Schleicher M."/>
            <person name="Eichinger L."/>
            <person name="Platzer M."/>
            <person name="Noegel A.A."/>
            <person name="Schaap P."/>
            <person name="Gloeckner G."/>
        </authorList>
    </citation>
    <scope>NUCLEOTIDE SEQUENCE [LARGE SCALE GENOMIC DNA]</scope>
    <source>
        <strain evidence="11">SH3</strain>
    </source>
</reference>
<name>F4PY93_CACFS</name>
<dbReference type="Proteomes" id="UP000007797">
    <property type="component" value="Unassembled WGS sequence"/>
</dbReference>
<gene>
    <name evidence="10" type="ORF">DFA_02147</name>
</gene>
<feature type="coiled-coil region" evidence="7">
    <location>
        <begin position="294"/>
        <end position="333"/>
    </location>
</feature>
<dbReference type="STRING" id="1054147.F4PY93"/>
<dbReference type="KEGG" id="dfa:DFA_02147"/>
<dbReference type="GO" id="GO:0007254">
    <property type="term" value="P:JNK cascade"/>
    <property type="evidence" value="ECO:0007669"/>
    <property type="project" value="TreeGrafter"/>
</dbReference>
<evidence type="ECO:0000256" key="1">
    <source>
        <dbReference type="ARBA" id="ARBA00022527"/>
    </source>
</evidence>
<feature type="binding site" evidence="6">
    <location>
        <position position="1130"/>
    </location>
    <ligand>
        <name>ATP</name>
        <dbReference type="ChEBI" id="CHEBI:30616"/>
    </ligand>
</feature>
<dbReference type="PANTHER" id="PTHR46716">
    <property type="entry name" value="MITOGEN-ACTIVATED PROTEIN KINASE KINASE KINASE 7"/>
    <property type="match status" value="1"/>
</dbReference>
<dbReference type="RefSeq" id="XP_004357631.1">
    <property type="nucleotide sequence ID" value="XM_004357574.1"/>
</dbReference>
<feature type="compositionally biased region" description="Polar residues" evidence="8">
    <location>
        <begin position="181"/>
        <end position="192"/>
    </location>
</feature>
<dbReference type="GeneID" id="14871430"/>
<feature type="compositionally biased region" description="Basic residues" evidence="8">
    <location>
        <begin position="782"/>
        <end position="792"/>
    </location>
</feature>
<organism evidence="10 11">
    <name type="scientific">Cavenderia fasciculata</name>
    <name type="common">Slime mold</name>
    <name type="synonym">Dictyostelium fasciculatum</name>
    <dbReference type="NCBI Taxonomy" id="261658"/>
    <lineage>
        <taxon>Eukaryota</taxon>
        <taxon>Amoebozoa</taxon>
        <taxon>Evosea</taxon>
        <taxon>Eumycetozoa</taxon>
        <taxon>Dictyostelia</taxon>
        <taxon>Acytosteliales</taxon>
        <taxon>Cavenderiaceae</taxon>
        <taxon>Cavenderia</taxon>
    </lineage>
</organism>
<feature type="compositionally biased region" description="Low complexity" evidence="8">
    <location>
        <begin position="759"/>
        <end position="781"/>
    </location>
</feature>
<dbReference type="PROSITE" id="PS00108">
    <property type="entry name" value="PROTEIN_KINASE_ST"/>
    <property type="match status" value="1"/>
</dbReference>
<accession>F4PY93</accession>
<dbReference type="GO" id="GO:0005524">
    <property type="term" value="F:ATP binding"/>
    <property type="evidence" value="ECO:0007669"/>
    <property type="project" value="UniProtKB-UniRule"/>
</dbReference>
<feature type="compositionally biased region" description="Polar residues" evidence="8">
    <location>
        <begin position="577"/>
        <end position="592"/>
    </location>
</feature>
<feature type="region of interest" description="Disordered" evidence="8">
    <location>
        <begin position="557"/>
        <end position="649"/>
    </location>
</feature>
<feature type="compositionally biased region" description="Low complexity" evidence="8">
    <location>
        <begin position="122"/>
        <end position="141"/>
    </location>
</feature>
<keyword evidence="5 6" id="KW-0067">ATP-binding</keyword>
<feature type="region of interest" description="Disordered" evidence="8">
    <location>
        <begin position="107"/>
        <end position="168"/>
    </location>
</feature>
<feature type="compositionally biased region" description="Polar residues" evidence="8">
    <location>
        <begin position="615"/>
        <end position="643"/>
    </location>
</feature>
<dbReference type="EMBL" id="GL883015">
    <property type="protein sequence ID" value="EGG19360.1"/>
    <property type="molecule type" value="Genomic_DNA"/>
</dbReference>
<dbReference type="InterPro" id="IPR008271">
    <property type="entry name" value="Ser/Thr_kinase_AS"/>
</dbReference>